<evidence type="ECO:0000256" key="11">
    <source>
        <dbReference type="HAMAP-Rule" id="MF_00244"/>
    </source>
</evidence>
<feature type="domain" description="Cytidyltransferase-like" evidence="12">
    <location>
        <begin position="10"/>
        <end position="165"/>
    </location>
</feature>
<dbReference type="InterPro" id="IPR005248">
    <property type="entry name" value="NadD/NMNAT"/>
</dbReference>
<protein>
    <recommendedName>
        <fullName evidence="11">Probable nicotinate-nucleotide adenylyltransferase</fullName>
        <ecNumber evidence="11">2.7.7.18</ecNumber>
    </recommendedName>
    <alternativeName>
        <fullName evidence="11">Deamido-NAD(+) diphosphorylase</fullName>
    </alternativeName>
    <alternativeName>
        <fullName evidence="11">Deamido-NAD(+) pyrophosphorylase</fullName>
    </alternativeName>
    <alternativeName>
        <fullName evidence="11">Nicotinate mononucleotide adenylyltransferase</fullName>
        <shortName evidence="11">NaMN adenylyltransferase</shortName>
    </alternativeName>
</protein>
<dbReference type="CDD" id="cd02165">
    <property type="entry name" value="NMNAT"/>
    <property type="match status" value="1"/>
</dbReference>
<comment type="pathway">
    <text evidence="2 11">Cofactor biosynthesis; NAD(+) biosynthesis; deamido-NAD(+) from nicotinate D-ribonucleotide: step 1/1.</text>
</comment>
<evidence type="ECO:0000256" key="10">
    <source>
        <dbReference type="ARBA" id="ARBA00048721"/>
    </source>
</evidence>
<comment type="function">
    <text evidence="1 11">Catalyzes the reversible adenylation of nicotinate mononucleotide (NaMN) to nicotinic acid adenine dinucleotide (NaAD).</text>
</comment>
<sequence length="196" mass="22283">MPVQKTKICLIGGTFDPIHLGHTYIAAEAKRRCSLDKVIFLPCKQSPHKMGGSPTADAHRLAMCQLATQGFEWAEVDDFDLCSPPPSYSWRTAEHFKTLYPTAELYWLMGTDQWNSLPRWNKTDHFASLVKFIVYTRNQDKPQEYEQYQCTLLQGIHPASATAIRNHPKSASSVAWLNPAVQQYILKNKLYSADPP</sequence>
<evidence type="ECO:0000256" key="5">
    <source>
        <dbReference type="ARBA" id="ARBA00022679"/>
    </source>
</evidence>
<evidence type="ECO:0000256" key="3">
    <source>
        <dbReference type="ARBA" id="ARBA00009014"/>
    </source>
</evidence>
<dbReference type="NCBIfam" id="TIGR00125">
    <property type="entry name" value="cyt_tran_rel"/>
    <property type="match status" value="1"/>
</dbReference>
<evidence type="ECO:0000313" key="14">
    <source>
        <dbReference type="Proteomes" id="UP001424741"/>
    </source>
</evidence>
<proteinExistence type="inferred from homology"/>
<dbReference type="Pfam" id="PF01467">
    <property type="entry name" value="CTP_transf_like"/>
    <property type="match status" value="1"/>
</dbReference>
<dbReference type="PANTHER" id="PTHR39321">
    <property type="entry name" value="NICOTINATE-NUCLEOTIDE ADENYLYLTRANSFERASE-RELATED"/>
    <property type="match status" value="1"/>
</dbReference>
<keyword evidence="14" id="KW-1185">Reference proteome</keyword>
<evidence type="ECO:0000256" key="4">
    <source>
        <dbReference type="ARBA" id="ARBA00022642"/>
    </source>
</evidence>
<dbReference type="PANTHER" id="PTHR39321:SF3">
    <property type="entry name" value="PHOSPHOPANTETHEINE ADENYLYLTRANSFERASE"/>
    <property type="match status" value="1"/>
</dbReference>
<keyword evidence="6 11" id="KW-0548">Nucleotidyltransferase</keyword>
<dbReference type="NCBIfam" id="TIGR00482">
    <property type="entry name" value="nicotinate (nicotinamide) nucleotide adenylyltransferase"/>
    <property type="match status" value="1"/>
</dbReference>
<gene>
    <name evidence="11 13" type="primary">nadD</name>
    <name evidence="13" type="ORF">Rhal01_00341</name>
</gene>
<evidence type="ECO:0000256" key="8">
    <source>
        <dbReference type="ARBA" id="ARBA00022840"/>
    </source>
</evidence>
<dbReference type="Proteomes" id="UP001424741">
    <property type="component" value="Unassembled WGS sequence"/>
</dbReference>
<dbReference type="Gene3D" id="3.40.50.620">
    <property type="entry name" value="HUPs"/>
    <property type="match status" value="1"/>
</dbReference>
<keyword evidence="4 11" id="KW-0662">Pyridine nucleotide biosynthesis</keyword>
<evidence type="ECO:0000256" key="1">
    <source>
        <dbReference type="ARBA" id="ARBA00002324"/>
    </source>
</evidence>
<organism evidence="13 14">
    <name type="scientific">Rubritalea halochordaticola</name>
    <dbReference type="NCBI Taxonomy" id="714537"/>
    <lineage>
        <taxon>Bacteria</taxon>
        <taxon>Pseudomonadati</taxon>
        <taxon>Verrucomicrobiota</taxon>
        <taxon>Verrucomicrobiia</taxon>
        <taxon>Verrucomicrobiales</taxon>
        <taxon>Rubritaleaceae</taxon>
        <taxon>Rubritalea</taxon>
    </lineage>
</organism>
<evidence type="ECO:0000256" key="7">
    <source>
        <dbReference type="ARBA" id="ARBA00022741"/>
    </source>
</evidence>
<keyword evidence="5 11" id="KW-0808">Transferase</keyword>
<evidence type="ECO:0000313" key="13">
    <source>
        <dbReference type="EMBL" id="GAA5494183.1"/>
    </source>
</evidence>
<keyword evidence="8 11" id="KW-0067">ATP-binding</keyword>
<dbReference type="InterPro" id="IPR004821">
    <property type="entry name" value="Cyt_trans-like"/>
</dbReference>
<evidence type="ECO:0000256" key="6">
    <source>
        <dbReference type="ARBA" id="ARBA00022695"/>
    </source>
</evidence>
<keyword evidence="7 11" id="KW-0547">Nucleotide-binding</keyword>
<comment type="caution">
    <text evidence="13">The sequence shown here is derived from an EMBL/GenBank/DDBJ whole genome shotgun (WGS) entry which is preliminary data.</text>
</comment>
<dbReference type="HAMAP" id="MF_00244">
    <property type="entry name" value="NaMN_adenylyltr"/>
    <property type="match status" value="1"/>
</dbReference>
<comment type="catalytic activity">
    <reaction evidence="10 11">
        <text>nicotinate beta-D-ribonucleotide + ATP + H(+) = deamido-NAD(+) + diphosphate</text>
        <dbReference type="Rhea" id="RHEA:22860"/>
        <dbReference type="ChEBI" id="CHEBI:15378"/>
        <dbReference type="ChEBI" id="CHEBI:30616"/>
        <dbReference type="ChEBI" id="CHEBI:33019"/>
        <dbReference type="ChEBI" id="CHEBI:57502"/>
        <dbReference type="ChEBI" id="CHEBI:58437"/>
        <dbReference type="EC" id="2.7.7.18"/>
    </reaction>
</comment>
<dbReference type="RefSeq" id="WP_346187198.1">
    <property type="nucleotide sequence ID" value="NZ_BAABRL010000001.1"/>
</dbReference>
<dbReference type="InterPro" id="IPR014729">
    <property type="entry name" value="Rossmann-like_a/b/a_fold"/>
</dbReference>
<evidence type="ECO:0000256" key="2">
    <source>
        <dbReference type="ARBA" id="ARBA00005019"/>
    </source>
</evidence>
<evidence type="ECO:0000256" key="9">
    <source>
        <dbReference type="ARBA" id="ARBA00023027"/>
    </source>
</evidence>
<evidence type="ECO:0000259" key="12">
    <source>
        <dbReference type="Pfam" id="PF01467"/>
    </source>
</evidence>
<comment type="similarity">
    <text evidence="3 11">Belongs to the NadD family.</text>
</comment>
<name>A0ABP9UUQ2_9BACT</name>
<dbReference type="EC" id="2.7.7.18" evidence="11"/>
<accession>A0ABP9UUQ2</accession>
<keyword evidence="9 11" id="KW-0520">NAD</keyword>
<dbReference type="EMBL" id="BAABRL010000001">
    <property type="protein sequence ID" value="GAA5494183.1"/>
    <property type="molecule type" value="Genomic_DNA"/>
</dbReference>
<reference evidence="13 14" key="1">
    <citation type="submission" date="2024-02" db="EMBL/GenBank/DDBJ databases">
        <title>Rubritalea halochordaticola NBRC 107102.</title>
        <authorList>
            <person name="Ichikawa N."/>
            <person name="Katano-Makiyama Y."/>
            <person name="Hidaka K."/>
        </authorList>
    </citation>
    <scope>NUCLEOTIDE SEQUENCE [LARGE SCALE GENOMIC DNA]</scope>
    <source>
        <strain evidence="13 14">NBRC 107102</strain>
    </source>
</reference>
<dbReference type="SUPFAM" id="SSF52374">
    <property type="entry name" value="Nucleotidylyl transferase"/>
    <property type="match status" value="1"/>
</dbReference>
<dbReference type="GO" id="GO:0016779">
    <property type="term" value="F:nucleotidyltransferase activity"/>
    <property type="evidence" value="ECO:0007669"/>
    <property type="project" value="UniProtKB-KW"/>
</dbReference>